<gene>
    <name evidence="1" type="ORF">PGLA2088_LOCUS40227</name>
</gene>
<organism evidence="1 2">
    <name type="scientific">Polarella glacialis</name>
    <name type="common">Dinoflagellate</name>
    <dbReference type="NCBI Taxonomy" id="89957"/>
    <lineage>
        <taxon>Eukaryota</taxon>
        <taxon>Sar</taxon>
        <taxon>Alveolata</taxon>
        <taxon>Dinophyceae</taxon>
        <taxon>Suessiales</taxon>
        <taxon>Suessiaceae</taxon>
        <taxon>Polarella</taxon>
    </lineage>
</organism>
<dbReference type="EMBL" id="CAJNNW010033405">
    <property type="protein sequence ID" value="CAE8718711.1"/>
    <property type="molecule type" value="Genomic_DNA"/>
</dbReference>
<comment type="caution">
    <text evidence="1">The sequence shown here is derived from an EMBL/GenBank/DDBJ whole genome shotgun (WGS) entry which is preliminary data.</text>
</comment>
<accession>A0A813L2W2</accession>
<evidence type="ECO:0000313" key="2">
    <source>
        <dbReference type="Proteomes" id="UP000626109"/>
    </source>
</evidence>
<dbReference type="AlphaFoldDB" id="A0A813L2W2"/>
<proteinExistence type="predicted"/>
<name>A0A813L2W2_POLGL</name>
<evidence type="ECO:0000313" key="1">
    <source>
        <dbReference type="EMBL" id="CAE8718711.1"/>
    </source>
</evidence>
<protein>
    <submittedName>
        <fullName evidence="1">Uncharacterized protein</fullName>
    </submittedName>
</protein>
<dbReference type="Proteomes" id="UP000626109">
    <property type="component" value="Unassembled WGS sequence"/>
</dbReference>
<feature type="non-terminal residue" evidence="1">
    <location>
        <position position="1"/>
    </location>
</feature>
<sequence length="163" mass="18088">KPAERPSMEKTFGRGLPGQYLHKGVLLLVKEWSPDALREPVLLVLLNGPEVGMIESEKAPVFFGGPSQLGNQGVFELRGNMPYRFQGVIPVDGGNFLELLEMGAFEVTQTRVALDELLAAPVAERWQIAGGKIDSLKEAATAKLGDVQQKMWYKRFFDIDFPQ</sequence>
<reference evidence="1" key="1">
    <citation type="submission" date="2021-02" db="EMBL/GenBank/DDBJ databases">
        <authorList>
            <person name="Dougan E. K."/>
            <person name="Rhodes N."/>
            <person name="Thang M."/>
            <person name="Chan C."/>
        </authorList>
    </citation>
    <scope>NUCLEOTIDE SEQUENCE</scope>
</reference>